<accession>A0A1W1YGE2</accession>
<keyword evidence="7 9" id="KW-1133">Transmembrane helix</keyword>
<dbReference type="EMBL" id="FWXJ01000003">
    <property type="protein sequence ID" value="SMC35202.1"/>
    <property type="molecule type" value="Genomic_DNA"/>
</dbReference>
<dbReference type="OrthoDB" id="9810259at2"/>
<dbReference type="EC" id="3.4.23.36" evidence="9"/>
<dbReference type="GO" id="GO:0004190">
    <property type="term" value="F:aspartic-type endopeptidase activity"/>
    <property type="evidence" value="ECO:0007669"/>
    <property type="project" value="UniProtKB-UniRule"/>
</dbReference>
<evidence type="ECO:0000256" key="10">
    <source>
        <dbReference type="RuleBase" id="RU000594"/>
    </source>
</evidence>
<comment type="function">
    <text evidence="9 10">This protein specifically catalyzes the removal of signal peptides from prolipoproteins.</text>
</comment>
<evidence type="ECO:0000256" key="1">
    <source>
        <dbReference type="ARBA" id="ARBA00006139"/>
    </source>
</evidence>
<proteinExistence type="inferred from homology"/>
<name>A0A1W1YGE2_9BURK</name>
<evidence type="ECO:0000256" key="6">
    <source>
        <dbReference type="ARBA" id="ARBA00022801"/>
    </source>
</evidence>
<organism evidence="12 13">
    <name type="scientific">Polynucleobacter kasalickyi</name>
    <dbReference type="NCBI Taxonomy" id="1938817"/>
    <lineage>
        <taxon>Bacteria</taxon>
        <taxon>Pseudomonadati</taxon>
        <taxon>Pseudomonadota</taxon>
        <taxon>Betaproteobacteria</taxon>
        <taxon>Burkholderiales</taxon>
        <taxon>Burkholderiaceae</taxon>
        <taxon>Polynucleobacter</taxon>
    </lineage>
</organism>
<evidence type="ECO:0000256" key="5">
    <source>
        <dbReference type="ARBA" id="ARBA00022750"/>
    </source>
</evidence>
<dbReference type="HAMAP" id="MF_00161">
    <property type="entry name" value="LspA"/>
    <property type="match status" value="1"/>
</dbReference>
<dbReference type="PRINTS" id="PR00781">
    <property type="entry name" value="LIPOSIGPTASE"/>
</dbReference>
<dbReference type="PANTHER" id="PTHR33695:SF1">
    <property type="entry name" value="LIPOPROTEIN SIGNAL PEPTIDASE"/>
    <property type="match status" value="1"/>
</dbReference>
<comment type="subcellular location">
    <subcellularLocation>
        <location evidence="9">Cell membrane</location>
        <topology evidence="9">Multi-pass membrane protein</topology>
    </subcellularLocation>
</comment>
<dbReference type="GO" id="GO:0006508">
    <property type="term" value="P:proteolysis"/>
    <property type="evidence" value="ECO:0007669"/>
    <property type="project" value="UniProtKB-KW"/>
</dbReference>
<keyword evidence="6 9" id="KW-0378">Hydrolase</keyword>
<dbReference type="Proteomes" id="UP000192708">
    <property type="component" value="Unassembled WGS sequence"/>
</dbReference>
<keyword evidence="8 9" id="KW-0472">Membrane</keyword>
<feature type="transmembrane region" description="Helical" evidence="9">
    <location>
        <begin position="100"/>
        <end position="117"/>
    </location>
</feature>
<comment type="similarity">
    <text evidence="1 9 11">Belongs to the peptidase A8 family.</text>
</comment>
<dbReference type="InterPro" id="IPR001872">
    <property type="entry name" value="Peptidase_A8"/>
</dbReference>
<dbReference type="UniPathway" id="UPA00665"/>
<evidence type="ECO:0000256" key="11">
    <source>
        <dbReference type="RuleBase" id="RU004181"/>
    </source>
</evidence>
<dbReference type="NCBIfam" id="TIGR00077">
    <property type="entry name" value="lspA"/>
    <property type="match status" value="1"/>
</dbReference>
<keyword evidence="13" id="KW-1185">Reference proteome</keyword>
<feature type="transmembrane region" description="Helical" evidence="9">
    <location>
        <begin position="47"/>
        <end position="66"/>
    </location>
</feature>
<keyword evidence="5 9" id="KW-0064">Aspartyl protease</keyword>
<feature type="active site" evidence="9">
    <location>
        <position position="127"/>
    </location>
</feature>
<evidence type="ECO:0000256" key="9">
    <source>
        <dbReference type="HAMAP-Rule" id="MF_00161"/>
    </source>
</evidence>
<evidence type="ECO:0000256" key="2">
    <source>
        <dbReference type="ARBA" id="ARBA00022475"/>
    </source>
</evidence>
<keyword evidence="2 9" id="KW-1003">Cell membrane</keyword>
<feature type="transmembrane region" description="Helical" evidence="9">
    <location>
        <begin position="72"/>
        <end position="93"/>
    </location>
</feature>
<dbReference type="AlphaFoldDB" id="A0A1W1YGE2"/>
<dbReference type="RefSeq" id="WP_084282775.1">
    <property type="nucleotide sequence ID" value="NZ_FWXJ01000003.1"/>
</dbReference>
<keyword evidence="4 9" id="KW-0812">Transmembrane</keyword>
<dbReference type="STRING" id="1938817.SAMN06296008_10348"/>
<dbReference type="GO" id="GO:0005886">
    <property type="term" value="C:plasma membrane"/>
    <property type="evidence" value="ECO:0007669"/>
    <property type="project" value="UniProtKB-SubCell"/>
</dbReference>
<feature type="active site" evidence="9">
    <location>
        <position position="145"/>
    </location>
</feature>
<dbReference type="PROSITE" id="PS00855">
    <property type="entry name" value="SPASE_II"/>
    <property type="match status" value="1"/>
</dbReference>
<dbReference type="Pfam" id="PF01252">
    <property type="entry name" value="Peptidase_A8"/>
    <property type="match status" value="1"/>
</dbReference>
<feature type="transmembrane region" description="Helical" evidence="9">
    <location>
        <begin position="137"/>
        <end position="157"/>
    </location>
</feature>
<evidence type="ECO:0000256" key="3">
    <source>
        <dbReference type="ARBA" id="ARBA00022670"/>
    </source>
</evidence>
<comment type="pathway">
    <text evidence="9">Protein modification; lipoprotein biosynthesis (signal peptide cleavage).</text>
</comment>
<sequence length="167" mass="19069">MAKKGFQSSQNKPFQRWLGLSIVVIILDQLSKLIVLKTLPLHGSVRFNDFFNWVLVFNPGAAFSFLADGAAWQKWFFIGIGLIATAVMIWLLFRHGKQTMFCFSISMILGGAVGNLIDRFTHGAVVDFIDIYYRHYHWPAFNLADSAITLGTFLLILDELRRVIKQR</sequence>
<dbReference type="PANTHER" id="PTHR33695">
    <property type="entry name" value="LIPOPROTEIN SIGNAL PEPTIDASE"/>
    <property type="match status" value="1"/>
</dbReference>
<keyword evidence="3 9" id="KW-0645">Protease</keyword>
<protein>
    <recommendedName>
        <fullName evidence="9">Lipoprotein signal peptidase</fullName>
        <ecNumber evidence="9">3.4.23.36</ecNumber>
    </recommendedName>
    <alternativeName>
        <fullName evidence="9">Prolipoprotein signal peptidase</fullName>
    </alternativeName>
    <alternativeName>
        <fullName evidence="9">Signal peptidase II</fullName>
        <shortName evidence="9">SPase II</shortName>
    </alternativeName>
</protein>
<comment type="catalytic activity">
    <reaction evidence="9 10">
        <text>Release of signal peptides from bacterial membrane prolipoproteins. Hydrolyzes -Xaa-Yaa-Zaa-|-(S,diacylglyceryl)Cys-, in which Xaa is hydrophobic (preferably Leu), and Yaa (Ala or Ser) and Zaa (Gly or Ala) have small, neutral side chains.</text>
        <dbReference type="EC" id="3.4.23.36"/>
    </reaction>
</comment>
<evidence type="ECO:0000256" key="8">
    <source>
        <dbReference type="ARBA" id="ARBA00023136"/>
    </source>
</evidence>
<gene>
    <name evidence="9" type="primary">lspA</name>
    <name evidence="12" type="ORF">SAMN06296008_10348</name>
</gene>
<evidence type="ECO:0000313" key="12">
    <source>
        <dbReference type="EMBL" id="SMC35202.1"/>
    </source>
</evidence>
<evidence type="ECO:0000256" key="7">
    <source>
        <dbReference type="ARBA" id="ARBA00022989"/>
    </source>
</evidence>
<evidence type="ECO:0000313" key="13">
    <source>
        <dbReference type="Proteomes" id="UP000192708"/>
    </source>
</evidence>
<evidence type="ECO:0000256" key="4">
    <source>
        <dbReference type="ARBA" id="ARBA00022692"/>
    </source>
</evidence>
<reference evidence="12 13" key="1">
    <citation type="submission" date="2017-04" db="EMBL/GenBank/DDBJ databases">
        <authorList>
            <person name="Afonso C.L."/>
            <person name="Miller P.J."/>
            <person name="Scott M.A."/>
            <person name="Spackman E."/>
            <person name="Goraichik I."/>
            <person name="Dimitrov K.M."/>
            <person name="Suarez D.L."/>
            <person name="Swayne D.E."/>
        </authorList>
    </citation>
    <scope>NUCLEOTIDE SEQUENCE [LARGE SCALE GENOMIC DNA]</scope>
    <source>
        <strain evidence="12 13">VK13</strain>
    </source>
</reference>